<protein>
    <submittedName>
        <fullName evidence="2">Uncharacterized protein</fullName>
    </submittedName>
</protein>
<keyword evidence="1" id="KW-0732">Signal</keyword>
<feature type="chain" id="PRO_5047320650" evidence="1">
    <location>
        <begin position="19"/>
        <end position="177"/>
    </location>
</feature>
<reference evidence="3" key="1">
    <citation type="journal article" date="2019" name="Int. J. Syst. Evol. Microbiol.">
        <title>The Global Catalogue of Microorganisms (GCM) 10K type strain sequencing project: providing services to taxonomists for standard genome sequencing and annotation.</title>
        <authorList>
            <consortium name="The Broad Institute Genomics Platform"/>
            <consortium name="The Broad Institute Genome Sequencing Center for Infectious Disease"/>
            <person name="Wu L."/>
            <person name="Ma J."/>
        </authorList>
    </citation>
    <scope>NUCLEOTIDE SEQUENCE [LARGE SCALE GENOMIC DNA]</scope>
    <source>
        <strain evidence="3">CGMCC 1.15905</strain>
    </source>
</reference>
<feature type="signal peptide" evidence="1">
    <location>
        <begin position="1"/>
        <end position="18"/>
    </location>
</feature>
<accession>A0ABQ1HNW8</accession>
<name>A0ABQ1HNW8_9GAMM</name>
<evidence type="ECO:0000313" key="2">
    <source>
        <dbReference type="EMBL" id="GGA83215.1"/>
    </source>
</evidence>
<proteinExistence type="predicted"/>
<organism evidence="2 3">
    <name type="scientific">Arenimonas soli</name>
    <dbReference type="NCBI Taxonomy" id="2269504"/>
    <lineage>
        <taxon>Bacteria</taxon>
        <taxon>Pseudomonadati</taxon>
        <taxon>Pseudomonadota</taxon>
        <taxon>Gammaproteobacteria</taxon>
        <taxon>Lysobacterales</taxon>
        <taxon>Lysobacteraceae</taxon>
        <taxon>Arenimonas</taxon>
    </lineage>
</organism>
<dbReference type="RefSeq" id="WP_188664115.1">
    <property type="nucleotide sequence ID" value="NZ_BMKC01000003.1"/>
</dbReference>
<evidence type="ECO:0000256" key="1">
    <source>
        <dbReference type="SAM" id="SignalP"/>
    </source>
</evidence>
<sequence length="177" mass="19766">MRLACLLLLLAAAQPCTAFEISNFKAGLACTNTTLNDQSGWVCHETREIFVTDQGRCVYNGERRLCTWTGFEFDYRSDQDGVTLQCGTTLSKPATFGNPGEVLEEDTTSHAFELELSGKHGHFFNPMYYVFSLREPGTPPMVDTMTCRFDGEVVFTYTFNVHSPIAKPGTDVVRPNQ</sequence>
<comment type="caution">
    <text evidence="2">The sequence shown here is derived from an EMBL/GenBank/DDBJ whole genome shotgun (WGS) entry which is preliminary data.</text>
</comment>
<evidence type="ECO:0000313" key="3">
    <source>
        <dbReference type="Proteomes" id="UP000623419"/>
    </source>
</evidence>
<dbReference type="Proteomes" id="UP000623419">
    <property type="component" value="Unassembled WGS sequence"/>
</dbReference>
<gene>
    <name evidence="2" type="ORF">GCM10011521_21930</name>
</gene>
<keyword evidence="3" id="KW-1185">Reference proteome</keyword>
<dbReference type="EMBL" id="BMKC01000003">
    <property type="protein sequence ID" value="GGA83215.1"/>
    <property type="molecule type" value="Genomic_DNA"/>
</dbReference>